<evidence type="ECO:0000256" key="1">
    <source>
        <dbReference type="SAM" id="Phobius"/>
    </source>
</evidence>
<dbReference type="RefSeq" id="XP_003148923.1">
    <property type="nucleotide sequence ID" value="XM_003148875.1"/>
</dbReference>
<dbReference type="GeneID" id="9950837"/>
<keyword evidence="1" id="KW-0812">Transmembrane</keyword>
<sequence length="100" mass="11784">KLKWAMLSVCFSYILLLIIAFASTLNSFLPQMIWEKNRVSFFGAIIYKLLNSSFVSTLTSRREKKHYTNHKKKFSLIHLNQSIEKMDMQSIPTKIRLRSI</sequence>
<keyword evidence="1" id="KW-1133">Transmembrane helix</keyword>
<evidence type="ECO:0000313" key="2">
    <source>
        <dbReference type="EMBL" id="EFO15146.1"/>
    </source>
</evidence>
<dbReference type="InParanoid" id="A0A1S0TK35"/>
<dbReference type="KEGG" id="loa:LOAG_13366"/>
<name>A0A1S0TK35_LOALO</name>
<reference evidence="2" key="1">
    <citation type="submission" date="2012-04" db="EMBL/GenBank/DDBJ databases">
        <title>The Genome Sequence of Loa loa.</title>
        <authorList>
            <consortium name="The Broad Institute Genome Sequencing Platform"/>
            <consortium name="Broad Institute Genome Sequencing Center for Infectious Disease"/>
            <person name="Nutman T.B."/>
            <person name="Fink D.L."/>
            <person name="Russ C."/>
            <person name="Young S."/>
            <person name="Zeng Q."/>
            <person name="Gargeya S."/>
            <person name="Alvarado L."/>
            <person name="Berlin A."/>
            <person name="Chapman S.B."/>
            <person name="Chen Z."/>
            <person name="Freedman E."/>
            <person name="Gellesch M."/>
            <person name="Goldberg J."/>
            <person name="Griggs A."/>
            <person name="Gujja S."/>
            <person name="Heilman E.R."/>
            <person name="Heiman D."/>
            <person name="Howarth C."/>
            <person name="Mehta T."/>
            <person name="Neiman D."/>
            <person name="Pearson M."/>
            <person name="Roberts A."/>
            <person name="Saif S."/>
            <person name="Shea T."/>
            <person name="Shenoy N."/>
            <person name="Sisk P."/>
            <person name="Stolte C."/>
            <person name="Sykes S."/>
            <person name="White J."/>
            <person name="Yandava C."/>
            <person name="Haas B."/>
            <person name="Henn M.R."/>
            <person name="Nusbaum C."/>
            <person name="Birren B."/>
        </authorList>
    </citation>
    <scope>NUCLEOTIDE SEQUENCE [LARGE SCALE GENOMIC DNA]</scope>
</reference>
<accession>A0A1S0TK35</accession>
<organism evidence="2">
    <name type="scientific">Loa loa</name>
    <name type="common">Eye worm</name>
    <name type="synonym">Filaria loa</name>
    <dbReference type="NCBI Taxonomy" id="7209"/>
    <lineage>
        <taxon>Eukaryota</taxon>
        <taxon>Metazoa</taxon>
        <taxon>Ecdysozoa</taxon>
        <taxon>Nematoda</taxon>
        <taxon>Chromadorea</taxon>
        <taxon>Rhabditida</taxon>
        <taxon>Spirurina</taxon>
        <taxon>Spiruromorpha</taxon>
        <taxon>Filarioidea</taxon>
        <taxon>Onchocercidae</taxon>
        <taxon>Loa</taxon>
    </lineage>
</organism>
<feature type="non-terminal residue" evidence="2">
    <location>
        <position position="1"/>
    </location>
</feature>
<feature type="transmembrane region" description="Helical" evidence="1">
    <location>
        <begin position="38"/>
        <end position="58"/>
    </location>
</feature>
<protein>
    <submittedName>
        <fullName evidence="2">Uncharacterized protein</fullName>
    </submittedName>
</protein>
<proteinExistence type="predicted"/>
<dbReference type="EMBL" id="JH712154">
    <property type="protein sequence ID" value="EFO15146.1"/>
    <property type="molecule type" value="Genomic_DNA"/>
</dbReference>
<keyword evidence="1" id="KW-0472">Membrane</keyword>
<dbReference type="AlphaFoldDB" id="A0A1S0TK35"/>
<gene>
    <name evidence="2" type="ORF">LOAG_13366</name>
</gene>
<dbReference type="CTD" id="9950837"/>